<accession>A0A6H9XQD0</accession>
<evidence type="ECO:0000313" key="2">
    <source>
        <dbReference type="Proteomes" id="UP000249886"/>
    </source>
</evidence>
<dbReference type="Proteomes" id="UP000249886">
    <property type="component" value="Unassembled WGS sequence"/>
</dbReference>
<sequence length="212" mass="24195">MYTYRDVKSGEAYRGLLESLGWKKPRKKEATFTKTYPTGLLFEAYFGYATFNHYPGNFSGIPVFRVISPQWRKLARKLGLNSTEGLLYFLDVTNPIYTDFVNQKTRMSYLTSFDDLDVDSFTRFNTAADTFMGSFQVENYITLPLREFRITWNNTSIPAMVGYLAMMGDMSSSKKLYDHTMANGGIDYAPSQEDLQTIANHYHLDTASSTGP</sequence>
<dbReference type="RefSeq" id="WP_050773704.1">
    <property type="nucleotide sequence ID" value="NZ_CP050134.2"/>
</dbReference>
<reference evidence="1 2" key="1">
    <citation type="submission" date="2018-06" db="EMBL/GenBank/DDBJ databases">
        <authorList>
            <consortium name="Pathogen Informatics"/>
            <person name="Doyle S."/>
        </authorList>
    </citation>
    <scope>NUCLEOTIDE SEQUENCE [LARGE SCALE GENOMIC DNA]</scope>
    <source>
        <strain evidence="1 2">NCTC10254</strain>
    </source>
</reference>
<name>A0A6H9XQD0_9CORY</name>
<organism evidence="1 2">
    <name type="scientific">Corynebacterium matruchotii</name>
    <dbReference type="NCBI Taxonomy" id="43768"/>
    <lineage>
        <taxon>Bacteria</taxon>
        <taxon>Bacillati</taxon>
        <taxon>Actinomycetota</taxon>
        <taxon>Actinomycetes</taxon>
        <taxon>Mycobacteriales</taxon>
        <taxon>Corynebacteriaceae</taxon>
        <taxon>Corynebacterium</taxon>
    </lineage>
</organism>
<dbReference type="GeneID" id="84574418"/>
<dbReference type="AlphaFoldDB" id="A0A6H9XQD0"/>
<gene>
    <name evidence="1" type="ORF">NCTC10254_01140</name>
</gene>
<evidence type="ECO:0000313" key="1">
    <source>
        <dbReference type="EMBL" id="SPW28114.1"/>
    </source>
</evidence>
<dbReference type="EMBL" id="UARK01000004">
    <property type="protein sequence ID" value="SPW28114.1"/>
    <property type="molecule type" value="Genomic_DNA"/>
</dbReference>
<protein>
    <submittedName>
        <fullName evidence="1">Uncharacterized protein</fullName>
    </submittedName>
</protein>
<proteinExistence type="predicted"/>
<comment type="caution">
    <text evidence="1">The sequence shown here is derived from an EMBL/GenBank/DDBJ whole genome shotgun (WGS) entry which is preliminary data.</text>
</comment>